<keyword evidence="3" id="KW-1185">Reference proteome</keyword>
<dbReference type="Proteomes" id="UP000248688">
    <property type="component" value="Chromosome"/>
</dbReference>
<dbReference type="InterPro" id="IPR013728">
    <property type="entry name" value="BT_3987-like_N"/>
</dbReference>
<gene>
    <name evidence="2" type="ORF">DN752_22535</name>
</gene>
<dbReference type="RefSeq" id="WP_112786069.1">
    <property type="nucleotide sequence ID" value="NZ_CP030041.1"/>
</dbReference>
<proteinExistence type="predicted"/>
<dbReference type="EMBL" id="CP030041">
    <property type="protein sequence ID" value="AWW32697.1"/>
    <property type="molecule type" value="Genomic_DNA"/>
</dbReference>
<organism evidence="2 3">
    <name type="scientific">Echinicola strongylocentroti</name>
    <dbReference type="NCBI Taxonomy" id="1795355"/>
    <lineage>
        <taxon>Bacteria</taxon>
        <taxon>Pseudomonadati</taxon>
        <taxon>Bacteroidota</taxon>
        <taxon>Cytophagia</taxon>
        <taxon>Cytophagales</taxon>
        <taxon>Cyclobacteriaceae</taxon>
        <taxon>Echinicola</taxon>
    </lineage>
</organism>
<evidence type="ECO:0000313" key="2">
    <source>
        <dbReference type="EMBL" id="AWW32697.1"/>
    </source>
</evidence>
<dbReference type="KEGG" id="est:DN752_22535"/>
<dbReference type="OrthoDB" id="1041979at2"/>
<reference evidence="2 3" key="1">
    <citation type="submission" date="2018-06" db="EMBL/GenBank/DDBJ databases">
        <title>Echinicola strongylocentroti sp. nov., isolated from a sea urchin Strongylocentrotus intermedius.</title>
        <authorList>
            <person name="Bae S.S."/>
        </authorList>
    </citation>
    <scope>NUCLEOTIDE SEQUENCE [LARGE SCALE GENOMIC DNA]</scope>
    <source>
        <strain evidence="2 3">MEBiC08714</strain>
    </source>
</reference>
<dbReference type="Gene3D" id="2.60.40.1740">
    <property type="entry name" value="hypothetical protein (bacova_03559)"/>
    <property type="match status" value="1"/>
</dbReference>
<evidence type="ECO:0000259" key="1">
    <source>
        <dbReference type="Pfam" id="PF08522"/>
    </source>
</evidence>
<dbReference type="AlphaFoldDB" id="A0A2Z4IPG8"/>
<accession>A0A2Z4IPG8</accession>
<dbReference type="PROSITE" id="PS51257">
    <property type="entry name" value="PROKAR_LIPOPROTEIN"/>
    <property type="match status" value="1"/>
</dbReference>
<name>A0A2Z4IPG8_9BACT</name>
<feature type="domain" description="BT-3987-like N-terminal" evidence="1">
    <location>
        <begin position="36"/>
        <end position="150"/>
    </location>
</feature>
<protein>
    <recommendedName>
        <fullName evidence="1">BT-3987-like N-terminal domain-containing protein</fullName>
    </recommendedName>
</protein>
<dbReference type="Gene3D" id="2.40.128.420">
    <property type="match status" value="1"/>
</dbReference>
<sequence>MMRHSKIYIGIFLLLTGLFSCEPYEDYLGDFDYSIVYFGTQKPLRTIVAYDNMEFKVGVALGGKRSNEVDEYADFSVDPSLLDDDTFTEGNDFELLPADYYSLSNDSRMVIPAGKFIGDVTVTLDREAFTSDPKALSTTYALPIRITGSSLDSISSGNYDEAGNVINPPKDYTILVVKYISPYHGTYYHKGTQQELDENGELIEETVYNNDDLSKNGTWALSTVDRTQVMTPALGDNISGSMVLNVNESNNEVAISTTDDNIVDLVGTATYNADERTFYLDYSFTRNARNFTVQDTLVLRRAPELDLGFEEW</sequence>
<dbReference type="Pfam" id="PF08522">
    <property type="entry name" value="BT_3987-like_N"/>
    <property type="match status" value="1"/>
</dbReference>
<evidence type="ECO:0000313" key="3">
    <source>
        <dbReference type="Proteomes" id="UP000248688"/>
    </source>
</evidence>